<comment type="caution">
    <text evidence="2">The sequence shown here is derived from an EMBL/GenBank/DDBJ whole genome shotgun (WGS) entry which is preliminary data.</text>
</comment>
<protein>
    <submittedName>
        <fullName evidence="2">Uncharacterized protein</fullName>
    </submittedName>
</protein>
<sequence>MDFLVKPTTAERPPALVVAVRRATSMPSLLKTDVEDLTDDRAPCAIFVDSLKMHRAATVHFNLRTWLCLEARKKNKPLHLDDTTAFSKDHLPLVVTDPGRPDASRRLGLWSKNDQARD</sequence>
<reference evidence="2" key="1">
    <citation type="submission" date="2023-01" db="EMBL/GenBank/DDBJ databases">
        <title>Metagenome sequencing of chrysophaentin producing Chrysophaeum taylorii.</title>
        <authorList>
            <person name="Davison J."/>
            <person name="Bewley C."/>
        </authorList>
    </citation>
    <scope>NUCLEOTIDE SEQUENCE</scope>
    <source>
        <strain evidence="2">NIES-1699</strain>
    </source>
</reference>
<feature type="region of interest" description="Disordered" evidence="1">
    <location>
        <begin position="97"/>
        <end position="118"/>
    </location>
</feature>
<accession>A0AAD7UGS1</accession>
<evidence type="ECO:0000313" key="2">
    <source>
        <dbReference type="EMBL" id="KAJ8605567.1"/>
    </source>
</evidence>
<gene>
    <name evidence="2" type="ORF">CTAYLR_000146</name>
</gene>
<keyword evidence="3" id="KW-1185">Reference proteome</keyword>
<dbReference type="Proteomes" id="UP001230188">
    <property type="component" value="Unassembled WGS sequence"/>
</dbReference>
<organism evidence="2 3">
    <name type="scientific">Chrysophaeum taylorii</name>
    <dbReference type="NCBI Taxonomy" id="2483200"/>
    <lineage>
        <taxon>Eukaryota</taxon>
        <taxon>Sar</taxon>
        <taxon>Stramenopiles</taxon>
        <taxon>Ochrophyta</taxon>
        <taxon>Pelagophyceae</taxon>
        <taxon>Pelagomonadales</taxon>
        <taxon>Pelagomonadaceae</taxon>
        <taxon>Chrysophaeum</taxon>
    </lineage>
</organism>
<dbReference type="EMBL" id="JAQMWT010000314">
    <property type="protein sequence ID" value="KAJ8605567.1"/>
    <property type="molecule type" value="Genomic_DNA"/>
</dbReference>
<proteinExistence type="predicted"/>
<name>A0AAD7UGS1_9STRA</name>
<evidence type="ECO:0000313" key="3">
    <source>
        <dbReference type="Proteomes" id="UP001230188"/>
    </source>
</evidence>
<dbReference type="AlphaFoldDB" id="A0AAD7UGS1"/>
<evidence type="ECO:0000256" key="1">
    <source>
        <dbReference type="SAM" id="MobiDB-lite"/>
    </source>
</evidence>